<feature type="compositionally biased region" description="Basic residues" evidence="4">
    <location>
        <begin position="55"/>
        <end position="78"/>
    </location>
</feature>
<dbReference type="PANTHER" id="PTHR19446">
    <property type="entry name" value="REVERSE TRANSCRIPTASES"/>
    <property type="match status" value="1"/>
</dbReference>
<dbReference type="GO" id="GO:0004523">
    <property type="term" value="F:RNA-DNA hybrid ribonuclease activity"/>
    <property type="evidence" value="ECO:0007669"/>
    <property type="project" value="InterPro"/>
</dbReference>
<dbReference type="Gene3D" id="3.30.160.60">
    <property type="entry name" value="Classic Zinc Finger"/>
    <property type="match status" value="1"/>
</dbReference>
<feature type="compositionally biased region" description="Acidic residues" evidence="4">
    <location>
        <begin position="254"/>
        <end position="269"/>
    </location>
</feature>
<dbReference type="InterPro" id="IPR013087">
    <property type="entry name" value="Znf_C2H2_type"/>
</dbReference>
<dbReference type="Gene3D" id="3.30.420.10">
    <property type="entry name" value="Ribonuclease H-like superfamily/Ribonuclease H"/>
    <property type="match status" value="1"/>
</dbReference>
<feature type="region of interest" description="Disordered" evidence="4">
    <location>
        <begin position="248"/>
        <end position="275"/>
    </location>
</feature>
<evidence type="ECO:0000313" key="6">
    <source>
        <dbReference type="Proteomes" id="UP000186817"/>
    </source>
</evidence>
<dbReference type="PROSITE" id="PS50157">
    <property type="entry name" value="ZINC_FINGER_C2H2_2"/>
    <property type="match status" value="2"/>
</dbReference>
<name>A0A1Q9DPZ3_SYMMI</name>
<feature type="compositionally biased region" description="Polar residues" evidence="4">
    <location>
        <begin position="125"/>
        <end position="134"/>
    </location>
</feature>
<feature type="region of interest" description="Disordered" evidence="4">
    <location>
        <begin position="307"/>
        <end position="371"/>
    </location>
</feature>
<evidence type="ECO:0000256" key="3">
    <source>
        <dbReference type="ARBA" id="ARBA00022833"/>
    </source>
</evidence>
<keyword evidence="2" id="KW-0863">Zinc-finger</keyword>
<feature type="compositionally biased region" description="Basic and acidic residues" evidence="4">
    <location>
        <begin position="307"/>
        <end position="317"/>
    </location>
</feature>
<feature type="compositionally biased region" description="Polar residues" evidence="4">
    <location>
        <begin position="1522"/>
        <end position="1534"/>
    </location>
</feature>
<comment type="caution">
    <text evidence="5">The sequence shown here is derived from an EMBL/GenBank/DDBJ whole genome shotgun (WGS) entry which is preliminary data.</text>
</comment>
<evidence type="ECO:0000313" key="5">
    <source>
        <dbReference type="EMBL" id="OLP97243.1"/>
    </source>
</evidence>
<dbReference type="InterPro" id="IPR002156">
    <property type="entry name" value="RNaseH_domain"/>
</dbReference>
<feature type="region of interest" description="Disordered" evidence="4">
    <location>
        <begin position="38"/>
        <end position="134"/>
    </location>
</feature>
<accession>A0A1Q9DPZ3</accession>
<keyword evidence="3" id="KW-0862">Zinc</keyword>
<protein>
    <submittedName>
        <fullName evidence="5">Uncharacterized protein</fullName>
    </submittedName>
</protein>
<sequence>MAASWRCYKCAMSNKGSALYCPGCGGFWEKVMERQSWSAPASHDDYYHQAQRPQGKGKQKGGRKGGKSPRRRPRSPRARRGEDAAEATARTERTPVQTPVVPTLEQLPKPPKPKSLPAPKGIAANSATEPSAEQQALRQLMDQLGQAPDLPDSVRAVMAQIGQTTAKSDAKTLHRLVAQRQETYQALERVKAARAFFEAGWATYVDGLLEMLQKQFADREESLSQMDSAFEMWSNKLGEASRALKAASSREAGEAIEIEDSDAAEEMEAEVDRSAQETAWMTVRREQISQQHQTLCAALVRVRDMATADAAQRDGSRTPRRRSKTTEEPAAKDGQQSKSDGKDAPKSKVPHIALSRATQRPRDPSDRTPMPVKWPSTIAYMRAERVTYVPDHIDHTMLTWPLPSLPIVWQSTQDETGARQFTVLEAGGRPRLRACSDEWTLHDMVTDAIASARQSVRSVQIIERPLTGLPRPQLVLTHASADQQALAVPLDFRRSHGWIITSHILPVATLDEMPALGPPGVPRPAELDFQQRPLVALLDSAGHRHEIVSAPLHRYEWFTPVFEVLATGPASLPLVALTSSTTTSTTTTPIDHGLFRRPVLLPGVLEQAELLPKGILTAPGAHLPIAELGLFQLVTRGSAGCTPFLFMVRGCEPVRLDGSRSWTLLDFCAAAASNAECAPRRVQVLTSSIPELLQPQIVVTDRSDDPDLTLVPVDMRAAPGGVVVPVLLRHGMSASEVVDAIIAEIPDSSAFFADATVGVDFFFQDAAGFVWQQLPCHLQAIQWLVLRRGAAPFVRSSQVAASTTTTTAGQTWEVVRGSAVDGPPELRAVDSAFALSPPLLQERIYGQLGKCAAEIPASIASCHARPTLVEVSASSQAPHWRDPVSIPPEGPPPDPDRDPRTPPVTARGPSSSRPSNVDMLRAAQVRVTPPEVAQAAVYTAPVGAFSWSSAPNGPHTGAFSVFDARRHHIVDRAYAQASLQEVVALAIAHAPFQVAAVQILTHTVQGLPQPQLVLTEAGRAPQESPLVWDLRSIQEPVLTIRHLARELRDEALQKLQLLLLRDLRAEMSRGTLALFDCLGALPVQFPSDLSAMQHIRATALTGPSAPASSHTGPARPTGVPEVVGRGNRPRIGPVRQHPPGLRLTVMRGSHRFFVDCTFDNGAIDTLVFDLLVQHHNQASLPSSFQLVLSGAQPLRMGYYQEVVFVVQEGSQTATVWDGRHLGQELQVNLHPPTQSTCQVLDADWTNNGWRLFVNGIPEAAAMRHIRTGDYLQPCSGAQCPGVVPLGGVLAICPMLRPYAWPLEVTLSGSGFSASLRKRRKQLGSHRMPEGTARVYGPHHGEIFIQVGTGMTPTALQVDTALQHLDGFPEGLNVLGTPTRHPHDADFVTRYRYRQDSTVLTPAPGHAGHFLVLLVHADTEVLPGVPANPRIMLYPQRGLRHGDVLQQFPEPHFVFGEESEEEHVTSDPAGPPPPEPMSVEQEEPISVVESGDEHASAVIDPSPTDGPRLAGSSDAIEPFSEGSDGTSLACTSSQRAPRRQIIFDQPAQSNLMSTRRPPGDGYVQQRAHGRVSGIPTPSGLRFLPSQNPFPLAMKPAAQVLRLDKLLPDEPQREGPGRLLLGVNSDMFPFIFSQFNLSLFSTDWSNLPELKPATRQFLQGLPVLGPSCHPVAMQYYVDGSYFAGSGKCGWAIVAIGLHEGLWKWVGHVAVKAEITGSPHTFGTAVHSVFETELAAMAYAMAFCLGIPVPSTIGYDSTSAQAVATASCFDQAGSDLAQVCRSLQHLLHLIQRVPAWFHIRSHTGHPLNELADSAAKAGAIGDFPIEMPACLHEAQTSEVLPWLWTCLRLHPAVPAPLESGALPDAAAISDSSVNVMHMRPDPGDVKHGLHFRFRAVTYNCLTLQSVAQQESLCKQFHERGAQIVGLQETRTSATGRGSNEHFYVLHSPGQAHCLPGVGISANQRGFASFVRSQALRASGFVDIDGALFYTWFGPGGQKSCIDYVCCPQSISSGMLVEGPMMSFVGYVSHDHKPVAVTFKWKQGGHVQRRLNRLNTEVLHTAAGQAALRQVYNSMPPISWDTSVDDHLRIVNDHLHQGLQRVCPKLADRPRDPVTSEYTWELIKDRRRLRRHMHRVGAPAEWQDYLAFLGEQVRALTRRIRSAAKQDVAESLRRSFATARSQGTEALHRLCRRVTKAGRRYRAPMLCPALQDDEGRVVEDSFKILGEHFADAERASSIDAEAIVTRPASYAEQDFPVATCLSVAGLARAFSGLTVRKAAGWTTLPAEAYQAAPLEAAHHHVAIVLKCQLRRQCPIAWRGGLAAAIPKPSKPPHTTAGWRSILLLEAGAKGIAKALRQDLLRAFDSVRQPAQGGSRPGNPLQIASAHVRGLVRRIRASKKCGGILSVDGQAAFYSLLREAILGSDACASEDFLRRLAEDVFPTEDARLRFLVQATGPGLLECSGVPTAVRRFIAANLDHTWYGIGGTPTHFFRTRSGTVPGAPLADLLFQLVFGQVLGHISEESEHQGIRPLLPGSGDAAAMHLPAPSWMDDVAFPLISEAPDQLLQQASSLVQIVEASFRAAGVRLNFTRGKTEFLPIIVGRHSQQLRKQWLCAAEPTFRVQTEDGPVQIHLTERYTHLGSELDASGLDTIDITRRRHLARELLKAISRLVRNPNLSPDEKLDLVVNMPLTRLRHGAGLWLLQTKQERKLYNLAYAELLRRTFRAICGFSSRGLDDAAICACLGALSSAQARTADVLRHASWLIADGSPIVKDLWFDSGTWHQEVLDAIWRCGETLGCHSTFCWDVFVRDPTGAKGWARRYARKCRDHAKSNRQEARQRWGNFAAARDAGAIFVHFEGKASRPVHFRCATCQAVCSSAASLAAHQRKVHGKLAIATEVASGSRCEACGTEFWSTARLRDHLRRQKACLAVWAAADVVHTEETPASSRYAWRPACRSFGPSPWWATLRPPAPPTETFEQPSVALEVFTGWLPSACSEIGEAQVHRLVEFGVKHELSTEDMPLAVLQGDPRRCELAQCAIFVAQHFLARSAGSCALRHWRAIVRDERAVIEPVGLTLPRPLPGVWEFG</sequence>
<feature type="compositionally biased region" description="Basic and acidic residues" evidence="4">
    <location>
        <begin position="79"/>
        <end position="93"/>
    </location>
</feature>
<dbReference type="EMBL" id="LSRX01000441">
    <property type="protein sequence ID" value="OLP97243.1"/>
    <property type="molecule type" value="Genomic_DNA"/>
</dbReference>
<keyword evidence="1" id="KW-0479">Metal-binding</keyword>
<dbReference type="GO" id="GO:0003676">
    <property type="term" value="F:nucleic acid binding"/>
    <property type="evidence" value="ECO:0007669"/>
    <property type="project" value="InterPro"/>
</dbReference>
<feature type="region of interest" description="Disordered" evidence="4">
    <location>
        <begin position="1456"/>
        <end position="1562"/>
    </location>
</feature>
<dbReference type="PROSITE" id="PS50879">
    <property type="entry name" value="RNASE_H_1"/>
    <property type="match status" value="1"/>
</dbReference>
<organism evidence="5 6">
    <name type="scientific">Symbiodinium microadriaticum</name>
    <name type="common">Dinoflagellate</name>
    <name type="synonym">Zooxanthella microadriatica</name>
    <dbReference type="NCBI Taxonomy" id="2951"/>
    <lineage>
        <taxon>Eukaryota</taxon>
        <taxon>Sar</taxon>
        <taxon>Alveolata</taxon>
        <taxon>Dinophyceae</taxon>
        <taxon>Suessiales</taxon>
        <taxon>Symbiodiniaceae</taxon>
        <taxon>Symbiodinium</taxon>
    </lineage>
</organism>
<dbReference type="PROSITE" id="PS00028">
    <property type="entry name" value="ZINC_FINGER_C2H2_1"/>
    <property type="match status" value="1"/>
</dbReference>
<dbReference type="InterPro" id="IPR001876">
    <property type="entry name" value="Znf_RanBP2"/>
</dbReference>
<feature type="region of interest" description="Disordered" evidence="4">
    <location>
        <begin position="873"/>
        <end position="917"/>
    </location>
</feature>
<evidence type="ECO:0000256" key="1">
    <source>
        <dbReference type="ARBA" id="ARBA00022723"/>
    </source>
</evidence>
<dbReference type="Proteomes" id="UP000186817">
    <property type="component" value="Unassembled WGS sequence"/>
</dbReference>
<dbReference type="SMART" id="SM00355">
    <property type="entry name" value="ZnF_C2H2"/>
    <property type="match status" value="2"/>
</dbReference>
<gene>
    <name evidence="5" type="ORF">AK812_SmicGene20428</name>
</gene>
<evidence type="ECO:0000256" key="4">
    <source>
        <dbReference type="SAM" id="MobiDB-lite"/>
    </source>
</evidence>
<dbReference type="SUPFAM" id="SSF53098">
    <property type="entry name" value="Ribonuclease H-like"/>
    <property type="match status" value="1"/>
</dbReference>
<keyword evidence="6" id="KW-1185">Reference proteome</keyword>
<reference evidence="5 6" key="1">
    <citation type="submission" date="2016-02" db="EMBL/GenBank/DDBJ databases">
        <title>Genome analysis of coral dinoflagellate symbionts highlights evolutionary adaptations to a symbiotic lifestyle.</title>
        <authorList>
            <person name="Aranda M."/>
            <person name="Li Y."/>
            <person name="Liew Y.J."/>
            <person name="Baumgarten S."/>
            <person name="Simakov O."/>
            <person name="Wilson M."/>
            <person name="Piel J."/>
            <person name="Ashoor H."/>
            <person name="Bougouffa S."/>
            <person name="Bajic V.B."/>
            <person name="Ryu T."/>
            <person name="Ravasi T."/>
            <person name="Bayer T."/>
            <person name="Micklem G."/>
            <person name="Kim H."/>
            <person name="Bhak J."/>
            <person name="Lajeunesse T.C."/>
            <person name="Voolstra C.R."/>
        </authorList>
    </citation>
    <scope>NUCLEOTIDE SEQUENCE [LARGE SCALE GENOMIC DNA]</scope>
    <source>
        <strain evidence="5 6">CCMP2467</strain>
    </source>
</reference>
<dbReference type="OrthoDB" id="447755at2759"/>
<proteinExistence type="predicted"/>
<dbReference type="GO" id="GO:0008270">
    <property type="term" value="F:zinc ion binding"/>
    <property type="evidence" value="ECO:0007669"/>
    <property type="project" value="UniProtKB-KW"/>
</dbReference>
<dbReference type="PROSITE" id="PS01358">
    <property type="entry name" value="ZF_RANBP2_1"/>
    <property type="match status" value="1"/>
</dbReference>
<evidence type="ECO:0000256" key="2">
    <source>
        <dbReference type="ARBA" id="ARBA00022771"/>
    </source>
</evidence>
<dbReference type="InterPro" id="IPR036397">
    <property type="entry name" value="RNaseH_sf"/>
</dbReference>
<dbReference type="InterPro" id="IPR012337">
    <property type="entry name" value="RNaseH-like_sf"/>
</dbReference>
<feature type="region of interest" description="Disordered" evidence="4">
    <location>
        <begin position="1101"/>
        <end position="1139"/>
    </location>
</feature>